<name>A0A197JBS1_9FUNG</name>
<dbReference type="OrthoDB" id="655030at2759"/>
<protein>
    <recommendedName>
        <fullName evidence="6">FAD-binding domain-containing protein</fullName>
    </recommendedName>
</protein>
<reference evidence="7 8" key="1">
    <citation type="submission" date="2016-05" db="EMBL/GenBank/DDBJ databases">
        <title>Genome sequencing reveals origins of a unique bacterial endosymbiosis in the earliest lineages of terrestrial Fungi.</title>
        <authorList>
            <consortium name="DOE Joint Genome Institute"/>
            <person name="Uehling J."/>
            <person name="Gryganskyi A."/>
            <person name="Hameed K."/>
            <person name="Tschaplinski T."/>
            <person name="Misztal P."/>
            <person name="Wu S."/>
            <person name="Desiro A."/>
            <person name="Vande Pol N."/>
            <person name="Du Z.-Y."/>
            <person name="Zienkiewicz A."/>
            <person name="Zienkiewicz K."/>
            <person name="Morin E."/>
            <person name="Tisserant E."/>
            <person name="Splivallo R."/>
            <person name="Hainaut M."/>
            <person name="Henrissat B."/>
            <person name="Ohm R."/>
            <person name="Kuo A."/>
            <person name="Yan J."/>
            <person name="Lipzen A."/>
            <person name="Nolan M."/>
            <person name="Labutti K."/>
            <person name="Barry K."/>
            <person name="Goldstein A."/>
            <person name="Labbe J."/>
            <person name="Schadt C."/>
            <person name="Tuskan G."/>
            <person name="Grigoriev I."/>
            <person name="Martin F."/>
            <person name="Vilgalys R."/>
            <person name="Bonito G."/>
        </authorList>
    </citation>
    <scope>NUCLEOTIDE SEQUENCE [LARGE SCALE GENOMIC DNA]</scope>
    <source>
        <strain evidence="7 8">AG-77</strain>
    </source>
</reference>
<keyword evidence="8" id="KW-1185">Reference proteome</keyword>
<keyword evidence="5" id="KW-1133">Transmembrane helix</keyword>
<dbReference type="PANTHER" id="PTHR46972">
    <property type="entry name" value="MONOOXYGENASE ASQM-RELATED"/>
    <property type="match status" value="1"/>
</dbReference>
<dbReference type="AlphaFoldDB" id="A0A197JBS1"/>
<keyword evidence="3" id="KW-0560">Oxidoreductase</keyword>
<evidence type="ECO:0000313" key="8">
    <source>
        <dbReference type="Proteomes" id="UP000078512"/>
    </source>
</evidence>
<sequence>MEINPAITFQHDRKTMHARRPKVLIVGAGLGGLTLGAILQKTDIPYEIFERASEVKPLGSGITLNATVAPLMRQLGIYDEFVAMSNIVPAVQVGNEEREIQFSFSNYFDEATTRYRHLKNISPCLIIQLAVGSLCD</sequence>
<dbReference type="InterPro" id="IPR036188">
    <property type="entry name" value="FAD/NAD-bd_sf"/>
</dbReference>
<gene>
    <name evidence="7" type="ORF">K457DRAFT_25927</name>
</gene>
<dbReference type="Gene3D" id="3.50.50.60">
    <property type="entry name" value="FAD/NAD(P)-binding domain"/>
    <property type="match status" value="1"/>
</dbReference>
<evidence type="ECO:0000256" key="3">
    <source>
        <dbReference type="ARBA" id="ARBA00023002"/>
    </source>
</evidence>
<evidence type="ECO:0000313" key="7">
    <source>
        <dbReference type="EMBL" id="OAQ22557.1"/>
    </source>
</evidence>
<accession>A0A197JBS1</accession>
<dbReference type="GO" id="GO:0071949">
    <property type="term" value="F:FAD binding"/>
    <property type="evidence" value="ECO:0007669"/>
    <property type="project" value="InterPro"/>
</dbReference>
<dbReference type="GO" id="GO:0004497">
    <property type="term" value="F:monooxygenase activity"/>
    <property type="evidence" value="ECO:0007669"/>
    <property type="project" value="UniProtKB-KW"/>
</dbReference>
<keyword evidence="1" id="KW-0285">Flavoprotein</keyword>
<dbReference type="Pfam" id="PF01494">
    <property type="entry name" value="FAD_binding_3"/>
    <property type="match status" value="1"/>
</dbReference>
<organism evidence="7 8">
    <name type="scientific">Linnemannia elongata AG-77</name>
    <dbReference type="NCBI Taxonomy" id="1314771"/>
    <lineage>
        <taxon>Eukaryota</taxon>
        <taxon>Fungi</taxon>
        <taxon>Fungi incertae sedis</taxon>
        <taxon>Mucoromycota</taxon>
        <taxon>Mortierellomycotina</taxon>
        <taxon>Mortierellomycetes</taxon>
        <taxon>Mortierellales</taxon>
        <taxon>Mortierellaceae</taxon>
        <taxon>Linnemannia</taxon>
    </lineage>
</organism>
<evidence type="ECO:0000256" key="5">
    <source>
        <dbReference type="SAM" id="Phobius"/>
    </source>
</evidence>
<feature type="transmembrane region" description="Helical" evidence="5">
    <location>
        <begin position="21"/>
        <end position="39"/>
    </location>
</feature>
<evidence type="ECO:0000256" key="4">
    <source>
        <dbReference type="ARBA" id="ARBA00023033"/>
    </source>
</evidence>
<keyword evidence="5" id="KW-0812">Transmembrane</keyword>
<evidence type="ECO:0000259" key="6">
    <source>
        <dbReference type="Pfam" id="PF01494"/>
    </source>
</evidence>
<keyword evidence="4" id="KW-0503">Monooxygenase</keyword>
<proteinExistence type="predicted"/>
<evidence type="ECO:0000256" key="1">
    <source>
        <dbReference type="ARBA" id="ARBA00022630"/>
    </source>
</evidence>
<evidence type="ECO:0000256" key="2">
    <source>
        <dbReference type="ARBA" id="ARBA00022827"/>
    </source>
</evidence>
<keyword evidence="2" id="KW-0274">FAD</keyword>
<feature type="domain" description="FAD-binding" evidence="6">
    <location>
        <begin position="22"/>
        <end position="110"/>
    </location>
</feature>
<dbReference type="PANTHER" id="PTHR46972:SF1">
    <property type="entry name" value="FAD DEPENDENT OXIDOREDUCTASE DOMAIN-CONTAINING PROTEIN"/>
    <property type="match status" value="1"/>
</dbReference>
<dbReference type="Proteomes" id="UP000078512">
    <property type="component" value="Unassembled WGS sequence"/>
</dbReference>
<dbReference type="SUPFAM" id="SSF51905">
    <property type="entry name" value="FAD/NAD(P)-binding domain"/>
    <property type="match status" value="1"/>
</dbReference>
<keyword evidence="5" id="KW-0472">Membrane</keyword>
<dbReference type="InterPro" id="IPR002938">
    <property type="entry name" value="FAD-bd"/>
</dbReference>
<dbReference type="EMBL" id="KV442155">
    <property type="protein sequence ID" value="OAQ22557.1"/>
    <property type="molecule type" value="Genomic_DNA"/>
</dbReference>